<dbReference type="InterPro" id="IPR004443">
    <property type="entry name" value="YjeF_N_dom"/>
</dbReference>
<evidence type="ECO:0000256" key="10">
    <source>
        <dbReference type="ARBA" id="ARBA00023027"/>
    </source>
</evidence>
<dbReference type="HAMAP" id="MF_01966">
    <property type="entry name" value="NADHX_epimerase"/>
    <property type="match status" value="1"/>
</dbReference>
<feature type="binding site" evidence="17">
    <location>
        <position position="419"/>
    </location>
    <ligand>
        <name>(6S)-NADPHX</name>
        <dbReference type="ChEBI" id="CHEBI:64076"/>
    </ligand>
</feature>
<keyword evidence="7 17" id="KW-0067">ATP-binding</keyword>
<dbReference type="Gene3D" id="3.40.1190.20">
    <property type="match status" value="1"/>
</dbReference>
<evidence type="ECO:0000256" key="13">
    <source>
        <dbReference type="ARBA" id="ARBA00023268"/>
    </source>
</evidence>
<comment type="catalytic activity">
    <reaction evidence="1 18 19">
        <text>(6R)-NADHX = (6S)-NADHX</text>
        <dbReference type="Rhea" id="RHEA:32215"/>
        <dbReference type="ChEBI" id="CHEBI:64074"/>
        <dbReference type="ChEBI" id="CHEBI:64075"/>
        <dbReference type="EC" id="5.1.99.6"/>
    </reaction>
</comment>
<dbReference type="CDD" id="cd01171">
    <property type="entry name" value="YXKO-related"/>
    <property type="match status" value="1"/>
</dbReference>
<evidence type="ECO:0000256" key="19">
    <source>
        <dbReference type="PIRNR" id="PIRNR017184"/>
    </source>
</evidence>
<evidence type="ECO:0000256" key="7">
    <source>
        <dbReference type="ARBA" id="ARBA00022840"/>
    </source>
</evidence>
<dbReference type="PROSITE" id="PS01050">
    <property type="entry name" value="YJEF_C_2"/>
    <property type="match status" value="1"/>
</dbReference>
<keyword evidence="9 18" id="KW-0630">Potassium</keyword>
<keyword evidence="5 18" id="KW-0479">Metal-binding</keyword>
<evidence type="ECO:0000256" key="2">
    <source>
        <dbReference type="ARBA" id="ARBA00000909"/>
    </source>
</evidence>
<dbReference type="PANTHER" id="PTHR12592:SF0">
    <property type="entry name" value="ATP-DEPENDENT (S)-NAD(P)H-HYDRATE DEHYDRATASE"/>
    <property type="match status" value="1"/>
</dbReference>
<dbReference type="GO" id="GO:0016301">
    <property type="term" value="F:kinase activity"/>
    <property type="evidence" value="ECO:0007669"/>
    <property type="project" value="UniProtKB-KW"/>
</dbReference>
<comment type="catalytic activity">
    <reaction evidence="2 18 19">
        <text>(6R)-NADPHX = (6S)-NADPHX</text>
        <dbReference type="Rhea" id="RHEA:32227"/>
        <dbReference type="ChEBI" id="CHEBI:64076"/>
        <dbReference type="ChEBI" id="CHEBI:64077"/>
        <dbReference type="EC" id="5.1.99.6"/>
    </reaction>
</comment>
<feature type="binding site" evidence="18">
    <location>
        <position position="117"/>
    </location>
    <ligand>
        <name>K(+)</name>
        <dbReference type="ChEBI" id="CHEBI:29103"/>
    </ligand>
</feature>
<feature type="binding site" evidence="18">
    <location>
        <position position="150"/>
    </location>
    <ligand>
        <name>(6S)-NADPHX</name>
        <dbReference type="ChEBI" id="CHEBI:64076"/>
    </ligand>
</feature>
<feature type="domain" description="YjeF N-terminal" evidence="21">
    <location>
        <begin position="9"/>
        <end position="206"/>
    </location>
</feature>
<feature type="binding site" evidence="18">
    <location>
        <position position="57"/>
    </location>
    <ligand>
        <name>K(+)</name>
        <dbReference type="ChEBI" id="CHEBI:29103"/>
    </ligand>
</feature>
<evidence type="ECO:0000313" key="23">
    <source>
        <dbReference type="Proteomes" id="UP000040576"/>
    </source>
</evidence>
<keyword evidence="10 17" id="KW-0520">NAD</keyword>
<comment type="function">
    <text evidence="18">Catalyzes the epimerization of the S- and R-forms of NAD(P)HX, a damaged form of NAD(P)H that is a result of enzymatic or heat-dependent hydration. This is a prerequisite for the S-specific NAD(P)H-hydrate dehydratase to allow the repair of both epimers of NAD(P)HX.</text>
</comment>
<evidence type="ECO:0000256" key="17">
    <source>
        <dbReference type="HAMAP-Rule" id="MF_01965"/>
    </source>
</evidence>
<keyword evidence="22" id="KW-0808">Transferase</keyword>
<keyword evidence="8 17" id="KW-0521">NADP</keyword>
<dbReference type="NCBIfam" id="TIGR00197">
    <property type="entry name" value="yjeF_nterm"/>
    <property type="match status" value="1"/>
</dbReference>
<feature type="binding site" evidence="18">
    <location>
        <begin position="56"/>
        <end position="60"/>
    </location>
    <ligand>
        <name>(6S)-NADPHX</name>
        <dbReference type="ChEBI" id="CHEBI:64076"/>
    </ligand>
</feature>
<feature type="binding site" evidence="18">
    <location>
        <position position="132"/>
    </location>
    <ligand>
        <name>(6S)-NADPHX</name>
        <dbReference type="ChEBI" id="CHEBI:64076"/>
    </ligand>
</feature>
<dbReference type="Pfam" id="PF01256">
    <property type="entry name" value="Carb_kinase"/>
    <property type="match status" value="1"/>
</dbReference>
<feature type="binding site" evidence="17">
    <location>
        <position position="307"/>
    </location>
    <ligand>
        <name>(6S)-NADPHX</name>
        <dbReference type="ChEBI" id="CHEBI:64076"/>
    </ligand>
</feature>
<evidence type="ECO:0000259" key="21">
    <source>
        <dbReference type="PROSITE" id="PS51385"/>
    </source>
</evidence>
<comment type="similarity">
    <text evidence="18">Belongs to the NnrE/AIBP family.</text>
</comment>
<dbReference type="InterPro" id="IPR029056">
    <property type="entry name" value="Ribokinase-like"/>
</dbReference>
<evidence type="ECO:0000256" key="15">
    <source>
        <dbReference type="ARBA" id="ARBA00048238"/>
    </source>
</evidence>
<keyword evidence="11 18" id="KW-0413">Isomerase</keyword>
<comment type="similarity">
    <text evidence="4 19">In the C-terminal section; belongs to the NnrD/CARKD family.</text>
</comment>
<accession>A0A090IZB3</accession>
<gene>
    <name evidence="18" type="primary">nnrE</name>
    <name evidence="17" type="synonym">nnrD</name>
    <name evidence="22" type="ORF">BT1A1_1951</name>
</gene>
<evidence type="ECO:0000256" key="12">
    <source>
        <dbReference type="ARBA" id="ARBA00023239"/>
    </source>
</evidence>
<comment type="subunit">
    <text evidence="17">Homotetramer.</text>
</comment>
<organism evidence="22 23">
    <name type="scientific">Caldibacillus thermoamylovorans</name>
    <dbReference type="NCBI Taxonomy" id="35841"/>
    <lineage>
        <taxon>Bacteria</taxon>
        <taxon>Bacillati</taxon>
        <taxon>Bacillota</taxon>
        <taxon>Bacilli</taxon>
        <taxon>Bacillales</taxon>
        <taxon>Bacillaceae</taxon>
        <taxon>Caldibacillus</taxon>
    </lineage>
</organism>
<dbReference type="Gene3D" id="3.40.50.10260">
    <property type="entry name" value="YjeF N-terminal domain"/>
    <property type="match status" value="1"/>
</dbReference>
<proteinExistence type="inferred from homology"/>
<feature type="binding site" evidence="17">
    <location>
        <position position="418"/>
    </location>
    <ligand>
        <name>AMP</name>
        <dbReference type="ChEBI" id="CHEBI:456215"/>
    </ligand>
</feature>
<dbReference type="RefSeq" id="WP_034770486.1">
    <property type="nucleotide sequence ID" value="NZ_CCRF01000061.1"/>
</dbReference>
<evidence type="ECO:0000256" key="6">
    <source>
        <dbReference type="ARBA" id="ARBA00022741"/>
    </source>
</evidence>
<comment type="function">
    <text evidence="17">Catalyzes the dehydration of the S-form of NAD(P)HX at the expense of ADP, which is converted to AMP. Together with NAD(P)HX epimerase, which catalyzes the epimerization of the S- and R-forms, the enzyme allows the repair of both epimers of NAD(P)HX, a damaged form of NAD(P)H that is a result of enzymatic or heat-dependent hydration.</text>
</comment>
<evidence type="ECO:0000313" key="22">
    <source>
        <dbReference type="EMBL" id="CEE01773.1"/>
    </source>
</evidence>
<dbReference type="PANTHER" id="PTHR12592">
    <property type="entry name" value="ATP-DEPENDENT (S)-NAD(P)H-HYDRATE DEHYDRATASE FAMILY MEMBER"/>
    <property type="match status" value="1"/>
</dbReference>
<dbReference type="GO" id="GO:0046496">
    <property type="term" value="P:nicotinamide nucleotide metabolic process"/>
    <property type="evidence" value="ECO:0007669"/>
    <property type="project" value="UniProtKB-UniRule"/>
</dbReference>
<feature type="binding site" evidence="18">
    <location>
        <begin position="121"/>
        <end position="127"/>
    </location>
    <ligand>
        <name>(6S)-NADPHX</name>
        <dbReference type="ChEBI" id="CHEBI:64076"/>
    </ligand>
</feature>
<dbReference type="Pfam" id="PF03853">
    <property type="entry name" value="YjeF_N"/>
    <property type="match status" value="1"/>
</dbReference>
<dbReference type="EC" id="5.1.99.6" evidence="19"/>
<dbReference type="GO" id="GO:0046872">
    <property type="term" value="F:metal ion binding"/>
    <property type="evidence" value="ECO:0007669"/>
    <property type="project" value="UniProtKB-UniRule"/>
</dbReference>
<dbReference type="Proteomes" id="UP000040576">
    <property type="component" value="Unassembled WGS sequence"/>
</dbReference>
<comment type="similarity">
    <text evidence="17">Belongs to the NnrD/CARKD family.</text>
</comment>
<feature type="binding site" evidence="18">
    <location>
        <position position="153"/>
    </location>
    <ligand>
        <name>K(+)</name>
        <dbReference type="ChEBI" id="CHEBI:29103"/>
    </ligand>
</feature>
<keyword evidence="13" id="KW-0511">Multifunctional enzyme</keyword>
<keyword evidence="22" id="KW-0418">Kinase</keyword>
<feature type="binding site" evidence="17">
    <location>
        <begin position="389"/>
        <end position="393"/>
    </location>
    <ligand>
        <name>AMP</name>
        <dbReference type="ChEBI" id="CHEBI:456215"/>
    </ligand>
</feature>
<evidence type="ECO:0000256" key="5">
    <source>
        <dbReference type="ARBA" id="ARBA00022723"/>
    </source>
</evidence>
<dbReference type="InterPro" id="IPR030677">
    <property type="entry name" value="Nnr"/>
</dbReference>
<dbReference type="GO" id="GO:0110051">
    <property type="term" value="P:metabolite repair"/>
    <property type="evidence" value="ECO:0007669"/>
    <property type="project" value="TreeGrafter"/>
</dbReference>
<evidence type="ECO:0000256" key="9">
    <source>
        <dbReference type="ARBA" id="ARBA00022958"/>
    </source>
</evidence>
<comment type="caution">
    <text evidence="17">Lacks conserved residue(s) required for the propagation of feature annotation.</text>
</comment>
<evidence type="ECO:0000259" key="20">
    <source>
        <dbReference type="PROSITE" id="PS51383"/>
    </source>
</evidence>
<evidence type="ECO:0000256" key="1">
    <source>
        <dbReference type="ARBA" id="ARBA00000013"/>
    </source>
</evidence>
<keyword evidence="6 17" id="KW-0547">Nucleotide-binding</keyword>
<evidence type="ECO:0000256" key="11">
    <source>
        <dbReference type="ARBA" id="ARBA00023235"/>
    </source>
</evidence>
<comment type="catalytic activity">
    <reaction evidence="15 17 19">
        <text>(6S)-NADHX + ADP = AMP + phosphate + NADH + H(+)</text>
        <dbReference type="Rhea" id="RHEA:32223"/>
        <dbReference type="ChEBI" id="CHEBI:15378"/>
        <dbReference type="ChEBI" id="CHEBI:43474"/>
        <dbReference type="ChEBI" id="CHEBI:57945"/>
        <dbReference type="ChEBI" id="CHEBI:64074"/>
        <dbReference type="ChEBI" id="CHEBI:456215"/>
        <dbReference type="ChEBI" id="CHEBI:456216"/>
        <dbReference type="EC" id="4.2.1.136"/>
    </reaction>
</comment>
<evidence type="ECO:0000256" key="8">
    <source>
        <dbReference type="ARBA" id="ARBA00022857"/>
    </source>
</evidence>
<dbReference type="GO" id="GO:0052856">
    <property type="term" value="F:NAD(P)HX epimerase activity"/>
    <property type="evidence" value="ECO:0007669"/>
    <property type="project" value="UniProtKB-UniRule"/>
</dbReference>
<dbReference type="NCBIfam" id="TIGR00196">
    <property type="entry name" value="yjeF_cterm"/>
    <property type="match status" value="1"/>
</dbReference>
<dbReference type="HAMAP" id="MF_01965">
    <property type="entry name" value="NADHX_dehydratase"/>
    <property type="match status" value="1"/>
</dbReference>
<dbReference type="SUPFAM" id="SSF53613">
    <property type="entry name" value="Ribokinase-like"/>
    <property type="match status" value="1"/>
</dbReference>
<dbReference type="EC" id="4.2.1.136" evidence="19"/>
<evidence type="ECO:0000256" key="16">
    <source>
        <dbReference type="ARBA" id="ARBA00049209"/>
    </source>
</evidence>
<comment type="cofactor">
    <cofactor evidence="17">
        <name>Mg(2+)</name>
        <dbReference type="ChEBI" id="CHEBI:18420"/>
    </cofactor>
</comment>
<feature type="binding site" evidence="17">
    <location>
        <position position="352"/>
    </location>
    <ligand>
        <name>(6S)-NADPHX</name>
        <dbReference type="ChEBI" id="CHEBI:64076"/>
    </ligand>
</feature>
<comment type="similarity">
    <text evidence="3 19">In the N-terminal section; belongs to the NnrE/AIBP family.</text>
</comment>
<reference evidence="22 23" key="1">
    <citation type="submission" date="2014-07" db="EMBL/GenBank/DDBJ databases">
        <authorList>
            <person name="Wibberg Daniel"/>
        </authorList>
    </citation>
    <scope>NUCLEOTIDE SEQUENCE [LARGE SCALE GENOMIC DNA]</scope>
</reference>
<evidence type="ECO:0000256" key="4">
    <source>
        <dbReference type="ARBA" id="ARBA00009524"/>
    </source>
</evidence>
<feature type="domain" description="YjeF C-terminal" evidence="20">
    <location>
        <begin position="210"/>
        <end position="478"/>
    </location>
</feature>
<dbReference type="SUPFAM" id="SSF64153">
    <property type="entry name" value="YjeF N-terminal domain-like"/>
    <property type="match status" value="1"/>
</dbReference>
<dbReference type="InterPro" id="IPR000631">
    <property type="entry name" value="CARKD"/>
</dbReference>
<dbReference type="PROSITE" id="PS51385">
    <property type="entry name" value="YJEF_N"/>
    <property type="match status" value="1"/>
</dbReference>
<sequence>MFIYREVEIRKADETAAQNGLSGNALMETAGRSLFLRIKEILNKNSRILILSGRGNNGGDGIVLARYLNQWGYKVDLVFPFGEPKSDSASEHFRYYKSVGYSWSTSIGDGPYDVIIDALLGVGTRLPLNQSYQDLLKWCNQQHALKIAIDIPTGVLADRGEADIAFHADYTFSLHGFKPSTFLLPSNTYFGQAESIDIGLPQDAKWKIWSEKNVKRTMKKRGSNSHKGTFGTGLLVAGTDEMPGSAMLAGLGAMKIGIGKLVIATTPYAASIIATRLPEATYLHDGLNKLAVGTFPDGIRAMAIGPGLTDEKLIDQVLENVWEKEIPLVIDAGALGKREFAPRKAPIIITPHPGEFSRLTGLSVKEIEANRLEISSQFALQKNVIVVLKGANTVIAFPNGTGFINRTGNAALAKGGSGDTLTGMILGLICSESDITSAIANAVYLHGLCADELVKEQNERSIVAGDITNVLGRVMNRLITD</sequence>
<dbReference type="EMBL" id="CCRF01000061">
    <property type="protein sequence ID" value="CEE01773.1"/>
    <property type="molecule type" value="Genomic_DNA"/>
</dbReference>
<dbReference type="InterPro" id="IPR017953">
    <property type="entry name" value="Carbohydrate_kinase_pred_CS"/>
</dbReference>
<comment type="function">
    <text evidence="14 19">Bifunctional enzyme that catalyzes the epimerization of the S- and R-forms of NAD(P)HX and the dehydration of the S-form of NAD(P)HX at the expense of ADP, which is converted to AMP. This allows the repair of both epimers of NAD(P)HX, a damaged form of NAD(P)H that is a result of enzymatic or heat-dependent hydration.</text>
</comment>
<evidence type="ECO:0000256" key="14">
    <source>
        <dbReference type="ARBA" id="ARBA00025153"/>
    </source>
</evidence>
<dbReference type="AlphaFoldDB" id="A0A090IZB3"/>
<evidence type="ECO:0000256" key="3">
    <source>
        <dbReference type="ARBA" id="ARBA00006001"/>
    </source>
</evidence>
<dbReference type="GO" id="GO:0005524">
    <property type="term" value="F:ATP binding"/>
    <property type="evidence" value="ECO:0007669"/>
    <property type="project" value="UniProtKB-UniRule"/>
</dbReference>
<protein>
    <recommendedName>
        <fullName evidence="19">Bifunctional NAD(P)H-hydrate repair enzyme</fullName>
    </recommendedName>
    <alternativeName>
        <fullName evidence="19">Nicotinamide nucleotide repair protein</fullName>
    </alternativeName>
    <domain>
        <recommendedName>
            <fullName evidence="19">ADP-dependent (S)-NAD(P)H-hydrate dehydratase</fullName>
            <ecNumber evidence="19">4.2.1.136</ecNumber>
        </recommendedName>
        <alternativeName>
            <fullName evidence="19">ADP-dependent NAD(P)HX dehydratase</fullName>
        </alternativeName>
    </domain>
    <domain>
        <recommendedName>
            <fullName evidence="19">NAD(P)H-hydrate epimerase</fullName>
            <ecNumber evidence="19">5.1.99.6</ecNumber>
        </recommendedName>
    </domain>
</protein>
<comment type="catalytic activity">
    <reaction evidence="16 17 19">
        <text>(6S)-NADPHX + ADP = AMP + phosphate + NADPH + H(+)</text>
        <dbReference type="Rhea" id="RHEA:32235"/>
        <dbReference type="ChEBI" id="CHEBI:15378"/>
        <dbReference type="ChEBI" id="CHEBI:43474"/>
        <dbReference type="ChEBI" id="CHEBI:57783"/>
        <dbReference type="ChEBI" id="CHEBI:64076"/>
        <dbReference type="ChEBI" id="CHEBI:456215"/>
        <dbReference type="ChEBI" id="CHEBI:456216"/>
        <dbReference type="EC" id="4.2.1.136"/>
    </reaction>
</comment>
<evidence type="ECO:0000256" key="18">
    <source>
        <dbReference type="HAMAP-Rule" id="MF_01966"/>
    </source>
</evidence>
<dbReference type="PIRSF" id="PIRSF017184">
    <property type="entry name" value="Nnr"/>
    <property type="match status" value="1"/>
</dbReference>
<dbReference type="GO" id="GO:0052855">
    <property type="term" value="F:ADP-dependent NAD(P)H-hydrate dehydratase activity"/>
    <property type="evidence" value="ECO:0007669"/>
    <property type="project" value="UniProtKB-UniRule"/>
</dbReference>
<keyword evidence="23" id="KW-1185">Reference proteome</keyword>
<dbReference type="PROSITE" id="PS51383">
    <property type="entry name" value="YJEF_C_3"/>
    <property type="match status" value="1"/>
</dbReference>
<dbReference type="InterPro" id="IPR036652">
    <property type="entry name" value="YjeF_N_dom_sf"/>
</dbReference>
<comment type="cofactor">
    <cofactor evidence="18 19">
        <name>K(+)</name>
        <dbReference type="ChEBI" id="CHEBI:29103"/>
    </cofactor>
    <text evidence="18 19">Binds 1 potassium ion per subunit.</text>
</comment>
<name>A0A090IZB3_9BACI</name>
<keyword evidence="12 17" id="KW-0456">Lyase</keyword>